<dbReference type="Gene3D" id="3.40.50.410">
    <property type="entry name" value="von Willebrand factor, type A domain"/>
    <property type="match status" value="1"/>
</dbReference>
<proteinExistence type="predicted"/>
<reference evidence="1" key="1">
    <citation type="submission" date="2020-04" db="EMBL/GenBank/DDBJ databases">
        <authorList>
            <person name="Alioto T."/>
            <person name="Alioto T."/>
            <person name="Gomez Garrido J."/>
        </authorList>
    </citation>
    <scope>NUCLEOTIDE SEQUENCE</scope>
    <source>
        <strain evidence="1">A484AB</strain>
    </source>
</reference>
<dbReference type="InterPro" id="IPR050525">
    <property type="entry name" value="ECM_Assembly_Org"/>
</dbReference>
<comment type="caution">
    <text evidence="1">The sequence shown here is derived from an EMBL/GenBank/DDBJ whole genome shotgun (WGS) entry which is preliminary data.</text>
</comment>
<protein>
    <submittedName>
        <fullName evidence="1">Uncharacterized protein</fullName>
    </submittedName>
</protein>
<gene>
    <name evidence="1" type="ORF">PACLA_8A021477</name>
</gene>
<dbReference type="InterPro" id="IPR036465">
    <property type="entry name" value="vWFA_dom_sf"/>
</dbReference>
<dbReference type="PANTHER" id="PTHR24020">
    <property type="entry name" value="COLLAGEN ALPHA"/>
    <property type="match status" value="1"/>
</dbReference>
<keyword evidence="2" id="KW-1185">Reference proteome</keyword>
<dbReference type="CDD" id="cd01450">
    <property type="entry name" value="vWFA_subfamily_ECM"/>
    <property type="match status" value="1"/>
</dbReference>
<accession>A0A6S7L6L5</accession>
<dbReference type="EMBL" id="CACRXK020015249">
    <property type="protein sequence ID" value="CAB4028109.1"/>
    <property type="molecule type" value="Genomic_DNA"/>
</dbReference>
<dbReference type="InterPro" id="IPR002035">
    <property type="entry name" value="VWF_A"/>
</dbReference>
<name>A0A6S7L6L5_PARCT</name>
<evidence type="ECO:0000313" key="1">
    <source>
        <dbReference type="EMBL" id="CAB4028109.1"/>
    </source>
</evidence>
<dbReference type="PANTHER" id="PTHR24020:SF84">
    <property type="entry name" value="VWFA DOMAIN-CONTAINING PROTEIN"/>
    <property type="match status" value="1"/>
</dbReference>
<dbReference type="SMART" id="SM00327">
    <property type="entry name" value="VWA"/>
    <property type="match status" value="1"/>
</dbReference>
<dbReference type="AlphaFoldDB" id="A0A6S7L6L5"/>
<dbReference type="PROSITE" id="PS50234">
    <property type="entry name" value="VWFA"/>
    <property type="match status" value="1"/>
</dbReference>
<organism evidence="1 2">
    <name type="scientific">Paramuricea clavata</name>
    <name type="common">Red gorgonian</name>
    <name type="synonym">Violescent sea-whip</name>
    <dbReference type="NCBI Taxonomy" id="317549"/>
    <lineage>
        <taxon>Eukaryota</taxon>
        <taxon>Metazoa</taxon>
        <taxon>Cnidaria</taxon>
        <taxon>Anthozoa</taxon>
        <taxon>Octocorallia</taxon>
        <taxon>Malacalcyonacea</taxon>
        <taxon>Plexauridae</taxon>
        <taxon>Paramuricea</taxon>
    </lineage>
</organism>
<dbReference type="Proteomes" id="UP001152795">
    <property type="component" value="Unassembled WGS sequence"/>
</dbReference>
<sequence length="154" mass="17005">MQFGKSSETKIEFNLGEKETLQEVNQGVQGMEYLNSGTSTGDALRRSREEIFNGEGIDRIDAPNVLLLFTDGQATDKQGKQVEQAKKLKDDGVKVITVGMGERETIDNFREKLREMASRDSDSAAPLMFETAFEYLDLIANNLVEEACDTSAAG</sequence>
<dbReference type="Pfam" id="PF00092">
    <property type="entry name" value="VWA"/>
    <property type="match status" value="1"/>
</dbReference>
<dbReference type="SUPFAM" id="SSF53300">
    <property type="entry name" value="vWA-like"/>
    <property type="match status" value="1"/>
</dbReference>
<dbReference type="OrthoDB" id="5990068at2759"/>
<evidence type="ECO:0000313" key="2">
    <source>
        <dbReference type="Proteomes" id="UP001152795"/>
    </source>
</evidence>